<keyword evidence="1" id="KW-0046">Antibiotic resistance</keyword>
<evidence type="ECO:0000313" key="4">
    <source>
        <dbReference type="Proteomes" id="UP000606922"/>
    </source>
</evidence>
<keyword evidence="4" id="KW-1185">Reference proteome</keyword>
<dbReference type="InterPro" id="IPR000335">
    <property type="entry name" value="Bleomycin-R"/>
</dbReference>
<dbReference type="EMBL" id="BMGB01000001">
    <property type="protein sequence ID" value="GGA95389.1"/>
    <property type="molecule type" value="Genomic_DNA"/>
</dbReference>
<evidence type="ECO:0000256" key="2">
    <source>
        <dbReference type="SAM" id="MobiDB-lite"/>
    </source>
</evidence>
<reference evidence="3" key="2">
    <citation type="submission" date="2020-09" db="EMBL/GenBank/DDBJ databases">
        <authorList>
            <person name="Sun Q."/>
            <person name="Zhou Y."/>
        </authorList>
    </citation>
    <scope>NUCLEOTIDE SEQUENCE</scope>
    <source>
        <strain evidence="3">CGMCC 1.12813</strain>
    </source>
</reference>
<dbReference type="GO" id="GO:0046677">
    <property type="term" value="P:response to antibiotic"/>
    <property type="evidence" value="ECO:0007669"/>
    <property type="project" value="UniProtKB-KW"/>
</dbReference>
<proteinExistence type="predicted"/>
<dbReference type="SUPFAM" id="SSF54593">
    <property type="entry name" value="Glyoxalase/Bleomycin resistance protein/Dihydroxybiphenyl dioxygenase"/>
    <property type="match status" value="1"/>
</dbReference>
<dbReference type="CDD" id="cd08349">
    <property type="entry name" value="BLMA_like"/>
    <property type="match status" value="1"/>
</dbReference>
<dbReference type="RefSeq" id="WP_188509328.1">
    <property type="nucleotide sequence ID" value="NZ_BMGB01000001.1"/>
</dbReference>
<evidence type="ECO:0000313" key="3">
    <source>
        <dbReference type="EMBL" id="GGA95389.1"/>
    </source>
</evidence>
<dbReference type="Gene3D" id="3.10.180.10">
    <property type="entry name" value="2,3-Dihydroxybiphenyl 1,2-Dioxygenase, domain 1"/>
    <property type="match status" value="1"/>
</dbReference>
<dbReference type="Proteomes" id="UP000606922">
    <property type="component" value="Unassembled WGS sequence"/>
</dbReference>
<evidence type="ECO:0000256" key="1">
    <source>
        <dbReference type="ARBA" id="ARBA00023251"/>
    </source>
</evidence>
<evidence type="ECO:0008006" key="5">
    <source>
        <dbReference type="Google" id="ProtNLM"/>
    </source>
</evidence>
<organism evidence="3 4">
    <name type="scientific">Conyzicola nivalis</name>
    <dbReference type="NCBI Taxonomy" id="1477021"/>
    <lineage>
        <taxon>Bacteria</taxon>
        <taxon>Bacillati</taxon>
        <taxon>Actinomycetota</taxon>
        <taxon>Actinomycetes</taxon>
        <taxon>Micrococcales</taxon>
        <taxon>Microbacteriaceae</taxon>
        <taxon>Conyzicola</taxon>
    </lineage>
</organism>
<feature type="region of interest" description="Disordered" evidence="2">
    <location>
        <begin position="208"/>
        <end position="232"/>
    </location>
</feature>
<reference evidence="3" key="1">
    <citation type="journal article" date="2014" name="Int. J. Syst. Evol. Microbiol.">
        <title>Complete genome sequence of Corynebacterium casei LMG S-19264T (=DSM 44701T), isolated from a smear-ripened cheese.</title>
        <authorList>
            <consortium name="US DOE Joint Genome Institute (JGI-PGF)"/>
            <person name="Walter F."/>
            <person name="Albersmeier A."/>
            <person name="Kalinowski J."/>
            <person name="Ruckert C."/>
        </authorList>
    </citation>
    <scope>NUCLEOTIDE SEQUENCE</scope>
    <source>
        <strain evidence="3">CGMCC 1.12813</strain>
    </source>
</reference>
<dbReference type="AlphaFoldDB" id="A0A916SFU9"/>
<sequence>MERTVPLLPCRSVDESVEFYRLLGFECTYRQQRPYATAVVERGNIGIHLFEMAGFDPASSYASVLIVTPDTDVLFEAFAAGLRTGLGRLPFTGIPRITRPRKKQGTSGGFSVIDPGGNWLRVVRAGEPEQHETPKGMARVLENAARQGDSRGDERAAIAILDAGLARYSDAGPVERVPALVYLAELQLRIGEAEAARATLAEVRETPLSADDRATLQPELDAARELETDDAL</sequence>
<dbReference type="InterPro" id="IPR029068">
    <property type="entry name" value="Glyas_Bleomycin-R_OHBP_Dase"/>
</dbReference>
<name>A0A916SFU9_9MICO</name>
<accession>A0A916SFU9</accession>
<comment type="caution">
    <text evidence="3">The sequence shown here is derived from an EMBL/GenBank/DDBJ whole genome shotgun (WGS) entry which is preliminary data.</text>
</comment>
<gene>
    <name evidence="3" type="ORF">GCM10010979_07270</name>
</gene>
<protein>
    <recommendedName>
        <fullName evidence="5">VOC family protein</fullName>
    </recommendedName>
</protein>